<dbReference type="Gene3D" id="3.30.565.10">
    <property type="entry name" value="Histidine kinase-like ATPase, C-terminal domain"/>
    <property type="match status" value="1"/>
</dbReference>
<dbReference type="InterPro" id="IPR004358">
    <property type="entry name" value="Sig_transdc_His_kin-like_C"/>
</dbReference>
<dbReference type="InterPro" id="IPR013783">
    <property type="entry name" value="Ig-like_fold"/>
</dbReference>
<comment type="catalytic activity">
    <reaction evidence="1">
        <text>ATP + protein L-histidine = ADP + protein N-phospho-L-histidine.</text>
        <dbReference type="EC" id="2.7.13.3"/>
    </reaction>
</comment>
<dbReference type="InterPro" id="IPR036890">
    <property type="entry name" value="HATPase_C_sf"/>
</dbReference>
<evidence type="ECO:0000256" key="6">
    <source>
        <dbReference type="ARBA" id="ARBA00023163"/>
    </source>
</evidence>
<proteinExistence type="predicted"/>
<dbReference type="InterPro" id="IPR015943">
    <property type="entry name" value="WD40/YVTN_repeat-like_dom_sf"/>
</dbReference>
<dbReference type="Pfam" id="PF00512">
    <property type="entry name" value="HisKA"/>
    <property type="match status" value="1"/>
</dbReference>
<name>A0A9X1PFU4_9BACT</name>
<gene>
    <name evidence="11" type="ORF">LXM26_02735</name>
</gene>
<feature type="domain" description="Histidine kinase" evidence="9">
    <location>
        <begin position="853"/>
        <end position="1085"/>
    </location>
</feature>
<dbReference type="SMART" id="SM00388">
    <property type="entry name" value="HisKA"/>
    <property type="match status" value="1"/>
</dbReference>
<protein>
    <recommendedName>
        <fullName evidence="2">histidine kinase</fullName>
        <ecNumber evidence="2">2.7.13.3</ecNumber>
    </recommendedName>
</protein>
<evidence type="ECO:0000259" key="10">
    <source>
        <dbReference type="PROSITE" id="PS50110"/>
    </source>
</evidence>
<comment type="caution">
    <text evidence="11">The sequence shown here is derived from an EMBL/GenBank/DDBJ whole genome shotgun (WGS) entry which is preliminary data.</text>
</comment>
<keyword evidence="5" id="KW-0238">DNA-binding</keyword>
<dbReference type="InterPro" id="IPR003594">
    <property type="entry name" value="HATPase_dom"/>
</dbReference>
<dbReference type="PROSITE" id="PS01124">
    <property type="entry name" value="HTH_ARAC_FAMILY_2"/>
    <property type="match status" value="1"/>
</dbReference>
<dbReference type="InterPro" id="IPR003661">
    <property type="entry name" value="HisK_dim/P_dom"/>
</dbReference>
<dbReference type="SUPFAM" id="SSF47384">
    <property type="entry name" value="Homodimeric domain of signal transducing histidine kinase"/>
    <property type="match status" value="1"/>
</dbReference>
<dbReference type="Gene3D" id="2.130.10.10">
    <property type="entry name" value="YVTN repeat-like/Quinoprotein amine dehydrogenase"/>
    <property type="match status" value="3"/>
</dbReference>
<evidence type="ECO:0000256" key="2">
    <source>
        <dbReference type="ARBA" id="ARBA00012438"/>
    </source>
</evidence>
<dbReference type="Gene3D" id="3.40.50.2300">
    <property type="match status" value="1"/>
</dbReference>
<dbReference type="GO" id="GO:0043565">
    <property type="term" value="F:sequence-specific DNA binding"/>
    <property type="evidence" value="ECO:0007669"/>
    <property type="project" value="InterPro"/>
</dbReference>
<dbReference type="RefSeq" id="WP_234653097.1">
    <property type="nucleotide sequence ID" value="NZ_CP094997.1"/>
</dbReference>
<dbReference type="Pfam" id="PF07495">
    <property type="entry name" value="Y_Y_Y"/>
    <property type="match status" value="1"/>
</dbReference>
<dbReference type="Proteomes" id="UP001139000">
    <property type="component" value="Unassembled WGS sequence"/>
</dbReference>
<dbReference type="SUPFAM" id="SSF55874">
    <property type="entry name" value="ATPase domain of HSP90 chaperone/DNA topoisomerase II/histidine kinase"/>
    <property type="match status" value="1"/>
</dbReference>
<dbReference type="InterPro" id="IPR036097">
    <property type="entry name" value="HisK_dim/P_sf"/>
</dbReference>
<keyword evidence="4" id="KW-0805">Transcription regulation</keyword>
<dbReference type="PROSITE" id="PS50110">
    <property type="entry name" value="RESPONSE_REGULATORY"/>
    <property type="match status" value="1"/>
</dbReference>
<keyword evidence="3 7" id="KW-0597">Phosphoprotein</keyword>
<evidence type="ECO:0000313" key="12">
    <source>
        <dbReference type="Proteomes" id="UP001139000"/>
    </source>
</evidence>
<dbReference type="Pfam" id="PF00072">
    <property type="entry name" value="Response_reg"/>
    <property type="match status" value="1"/>
</dbReference>
<evidence type="ECO:0000256" key="3">
    <source>
        <dbReference type="ARBA" id="ARBA00022553"/>
    </source>
</evidence>
<evidence type="ECO:0000259" key="9">
    <source>
        <dbReference type="PROSITE" id="PS50109"/>
    </source>
</evidence>
<dbReference type="InterPro" id="IPR018062">
    <property type="entry name" value="HTH_AraC-typ_CS"/>
</dbReference>
<dbReference type="InterPro" id="IPR018060">
    <property type="entry name" value="HTH_AraC"/>
</dbReference>
<dbReference type="SMART" id="SM00387">
    <property type="entry name" value="HATPase_c"/>
    <property type="match status" value="1"/>
</dbReference>
<dbReference type="SUPFAM" id="SSF63829">
    <property type="entry name" value="Calcium-dependent phosphotriesterase"/>
    <property type="match status" value="2"/>
</dbReference>
<evidence type="ECO:0000256" key="7">
    <source>
        <dbReference type="PROSITE-ProRule" id="PRU00169"/>
    </source>
</evidence>
<feature type="modified residue" description="4-aspartylphosphate" evidence="7">
    <location>
        <position position="1180"/>
    </location>
</feature>
<organism evidence="11 12">
    <name type="scientific">Dyadobacter chenwenxiniae</name>
    <dbReference type="NCBI Taxonomy" id="2906456"/>
    <lineage>
        <taxon>Bacteria</taxon>
        <taxon>Pseudomonadati</taxon>
        <taxon>Bacteroidota</taxon>
        <taxon>Cytophagia</taxon>
        <taxon>Cytophagales</taxon>
        <taxon>Spirosomataceae</taxon>
        <taxon>Dyadobacter</taxon>
    </lineage>
</organism>
<dbReference type="Pfam" id="PF12833">
    <property type="entry name" value="HTH_18"/>
    <property type="match status" value="1"/>
</dbReference>
<keyword evidence="6" id="KW-0804">Transcription</keyword>
<dbReference type="SMART" id="SM00342">
    <property type="entry name" value="HTH_ARAC"/>
    <property type="match status" value="1"/>
</dbReference>
<dbReference type="Gene3D" id="1.10.10.60">
    <property type="entry name" value="Homeodomain-like"/>
    <property type="match status" value="1"/>
</dbReference>
<dbReference type="EC" id="2.7.13.3" evidence="2"/>
<dbReference type="InterPro" id="IPR011110">
    <property type="entry name" value="Reg_prop"/>
</dbReference>
<dbReference type="SUPFAM" id="SSF52172">
    <property type="entry name" value="CheY-like"/>
    <property type="match status" value="1"/>
</dbReference>
<dbReference type="Gene3D" id="2.60.40.10">
    <property type="entry name" value="Immunoglobulins"/>
    <property type="match status" value="1"/>
</dbReference>
<dbReference type="PRINTS" id="PR00344">
    <property type="entry name" value="BCTRLSENSOR"/>
</dbReference>
<dbReference type="GO" id="GO:0003700">
    <property type="term" value="F:DNA-binding transcription factor activity"/>
    <property type="evidence" value="ECO:0007669"/>
    <property type="project" value="InterPro"/>
</dbReference>
<dbReference type="PROSITE" id="PS00041">
    <property type="entry name" value="HTH_ARAC_FAMILY_1"/>
    <property type="match status" value="1"/>
</dbReference>
<dbReference type="SUPFAM" id="SSF46689">
    <property type="entry name" value="Homeodomain-like"/>
    <property type="match status" value="1"/>
</dbReference>
<dbReference type="PROSITE" id="PS50109">
    <property type="entry name" value="HIS_KIN"/>
    <property type="match status" value="1"/>
</dbReference>
<evidence type="ECO:0000256" key="4">
    <source>
        <dbReference type="ARBA" id="ARBA00023015"/>
    </source>
</evidence>
<keyword evidence="12" id="KW-1185">Reference proteome</keyword>
<dbReference type="SMART" id="SM00448">
    <property type="entry name" value="REC"/>
    <property type="match status" value="1"/>
</dbReference>
<dbReference type="Gene3D" id="1.10.287.130">
    <property type="match status" value="1"/>
</dbReference>
<dbReference type="EMBL" id="JAJTTC010000001">
    <property type="protein sequence ID" value="MCF0060392.1"/>
    <property type="molecule type" value="Genomic_DNA"/>
</dbReference>
<evidence type="ECO:0000313" key="11">
    <source>
        <dbReference type="EMBL" id="MCF0060392.1"/>
    </source>
</evidence>
<dbReference type="PANTHER" id="PTHR43547">
    <property type="entry name" value="TWO-COMPONENT HISTIDINE KINASE"/>
    <property type="match status" value="1"/>
</dbReference>
<dbReference type="InterPro" id="IPR011123">
    <property type="entry name" value="Y_Y_Y"/>
</dbReference>
<accession>A0A9X1PFU4</accession>
<evidence type="ECO:0000256" key="5">
    <source>
        <dbReference type="ARBA" id="ARBA00023125"/>
    </source>
</evidence>
<evidence type="ECO:0000259" key="8">
    <source>
        <dbReference type="PROSITE" id="PS01124"/>
    </source>
</evidence>
<sequence length="1384" mass="156841">MTFRIFGIICLLLEFVAVASAQVIPLKFSYLTVDNGLSHTDTKEIKQDSAGFIWIATLYGLSRYDGYAIKKFYNANYPLRNAANNRILSLGMGDNGRIWLATEGGIQCFDSKRERYIDYNFGIKSIGDQHFNKIVQINKKTIGALLGNVFKVYHLNGDSLTALSLPHLKTTKFTDFVVDKKGLVYLSANDGVWTFDHKLHLKRFDISNASGRRYADFSGIFLDREDNLLLSSNTKLLKIRQNYAATIYAGQSNSRGITVETETELGKGLDILDLVQDNRYNYWISTEEGLMYLDGKTASRKLITSNSFVQSLNTNTLSRLFIDRSDCLWTCTYGGGVNFCDLNPKLFYTFQNNPQLNNTLSGNVIKAVLEENEQKVWIGTNANGLNEYSFVTKTYKHYATDTPVKLKSNQVNALVYDEDHNLWIGTGKGIDVLKNGKLVSNIPGSEKLPLQAVTALFKDCYGNIWFALRNVRIGCIILKDNKIANVRYHGEGHFFSADNKVPEIMVAGISGLRRLIIDNNGMITKTFRYTANGKPNSLSSPYAWPIKKQNDSTYWVGTLGGGLNQLILKKNNAYVIHSYGKRYGIFNDVESIEIDTHGKVWVGGNGLQCFDPKTKKLVSYDQKSGLQGNSFKVGASFTGENGRLYFGGINGLNYFNPDSIKSNGERVRPVFTDLIVNNRKADIGEKDNPVPQLQEVTSYSKDLNLSYLQNNFVVYFSSMQYSNPLICKYRYKLQGYDTDWKYTDGINPSASYTNLDYDSYQLLVEASNHDGVWGGYQAVLNISVAPPWWKSLTAKIIYALIIMLSLAGVYIYQIRWFRLKSELAVRNVEEQKREEIHQHREELYQQQLDFFTSISHEFRTPLMLILGPLEVLVKEAKQSGHYHSFQMMHRNAKRLLNLINELMNFRKLSDSAITLEVKPVSLDLFVKGIHTTFEDLSANKNIQFKIISPKERITTLLDEQVLEKILFNVLTNAFKYTKPEGQVTLEVLFDWEEPEFTPGASFKLLHERRSEQYVYFRIVDTGIGISAESIGLIFDRYYRASNNHLGSGIGLSLVKGLTSLHQGDIYVYSEKLKGTEIIIAIPDQPSQEPVIEIEPGSGPKASLEKIDYADILVFNHPEPETTSPLSSEITAHVLLVEDNDELRHFLKDRLKQNYVVYEAVDGKQGYEMACEKMPDLIISDVMMPVMNGVELCRELKSAPATSHIPFIMMSAKEALDAQVTGLESGADYYFPKPLSVDMLLLTVHNIFNQKQKLKSKYTSDHYVDASDRLHSMKDKEFLEKVVAIIEDNLETPTLDVEFICQHMFISRTKLYQKVQAITGQSVGDLVRTVRLKKAMHLLTHEDISISDLTVRVGYTSTSYFSSAFRKEFGKSPSQYLQTIRMAKS</sequence>
<dbReference type="Pfam" id="PF02518">
    <property type="entry name" value="HATPase_c"/>
    <property type="match status" value="1"/>
</dbReference>
<dbReference type="CDD" id="cd17574">
    <property type="entry name" value="REC_OmpR"/>
    <property type="match status" value="1"/>
</dbReference>
<evidence type="ECO:0000256" key="1">
    <source>
        <dbReference type="ARBA" id="ARBA00000085"/>
    </source>
</evidence>
<dbReference type="CDD" id="cd00082">
    <property type="entry name" value="HisKA"/>
    <property type="match status" value="1"/>
</dbReference>
<feature type="domain" description="Response regulatory" evidence="10">
    <location>
        <begin position="1132"/>
        <end position="1247"/>
    </location>
</feature>
<dbReference type="PANTHER" id="PTHR43547:SF2">
    <property type="entry name" value="HYBRID SIGNAL TRANSDUCTION HISTIDINE KINASE C"/>
    <property type="match status" value="1"/>
</dbReference>
<dbReference type="InterPro" id="IPR001789">
    <property type="entry name" value="Sig_transdc_resp-reg_receiver"/>
</dbReference>
<dbReference type="InterPro" id="IPR005467">
    <property type="entry name" value="His_kinase_dom"/>
</dbReference>
<dbReference type="InterPro" id="IPR009057">
    <property type="entry name" value="Homeodomain-like_sf"/>
</dbReference>
<dbReference type="GO" id="GO:0000155">
    <property type="term" value="F:phosphorelay sensor kinase activity"/>
    <property type="evidence" value="ECO:0007669"/>
    <property type="project" value="InterPro"/>
</dbReference>
<feature type="domain" description="HTH araC/xylS-type" evidence="8">
    <location>
        <begin position="1279"/>
        <end position="1378"/>
    </location>
</feature>
<reference evidence="11" key="1">
    <citation type="submission" date="2021-12" db="EMBL/GenBank/DDBJ databases">
        <title>Novel species in genus Dyadobacter.</title>
        <authorList>
            <person name="Ma C."/>
        </authorList>
    </citation>
    <scope>NUCLEOTIDE SEQUENCE</scope>
    <source>
        <strain evidence="11">LJ419</strain>
    </source>
</reference>
<dbReference type="Pfam" id="PF07494">
    <property type="entry name" value="Reg_prop"/>
    <property type="match status" value="1"/>
</dbReference>
<dbReference type="InterPro" id="IPR011006">
    <property type="entry name" value="CheY-like_superfamily"/>
</dbReference>